<evidence type="ECO:0000256" key="1">
    <source>
        <dbReference type="ARBA" id="ARBA00022559"/>
    </source>
</evidence>
<name>A0A1R3G7I4_COCAP</name>
<keyword evidence="5" id="KW-1185">Reference proteome</keyword>
<proteinExistence type="predicted"/>
<dbReference type="Gramene" id="OMO54044">
    <property type="protein sequence ID" value="OMO54044"/>
    <property type="gene ID" value="CCACVL1_28105"/>
</dbReference>
<keyword evidence="2" id="KW-0049">Antioxidant</keyword>
<dbReference type="GO" id="GO:0008379">
    <property type="term" value="F:thioredoxin peroxidase activity"/>
    <property type="evidence" value="ECO:0007669"/>
    <property type="project" value="InterPro"/>
</dbReference>
<dbReference type="AlphaFoldDB" id="A0A1R3G7I4"/>
<organism evidence="4 5">
    <name type="scientific">Corchorus capsularis</name>
    <name type="common">Jute</name>
    <dbReference type="NCBI Taxonomy" id="210143"/>
    <lineage>
        <taxon>Eukaryota</taxon>
        <taxon>Viridiplantae</taxon>
        <taxon>Streptophyta</taxon>
        <taxon>Embryophyta</taxon>
        <taxon>Tracheophyta</taxon>
        <taxon>Spermatophyta</taxon>
        <taxon>Magnoliopsida</taxon>
        <taxon>eudicotyledons</taxon>
        <taxon>Gunneridae</taxon>
        <taxon>Pentapetalae</taxon>
        <taxon>rosids</taxon>
        <taxon>malvids</taxon>
        <taxon>Malvales</taxon>
        <taxon>Malvaceae</taxon>
        <taxon>Grewioideae</taxon>
        <taxon>Apeibeae</taxon>
        <taxon>Corchorus</taxon>
    </lineage>
</organism>
<dbReference type="GO" id="GO:0045454">
    <property type="term" value="P:cell redox homeostasis"/>
    <property type="evidence" value="ECO:0007669"/>
    <property type="project" value="TreeGrafter"/>
</dbReference>
<dbReference type="Proteomes" id="UP000188268">
    <property type="component" value="Unassembled WGS sequence"/>
</dbReference>
<keyword evidence="1" id="KW-0575">Peroxidase</keyword>
<dbReference type="InterPro" id="IPR037944">
    <property type="entry name" value="PRX5-like"/>
</dbReference>
<dbReference type="Gene3D" id="3.40.30.10">
    <property type="entry name" value="Glutaredoxin"/>
    <property type="match status" value="1"/>
</dbReference>
<dbReference type="GO" id="GO:0042744">
    <property type="term" value="P:hydrogen peroxide catabolic process"/>
    <property type="evidence" value="ECO:0007669"/>
    <property type="project" value="TreeGrafter"/>
</dbReference>
<dbReference type="OrthoDB" id="1882547at2759"/>
<dbReference type="PANTHER" id="PTHR10430">
    <property type="entry name" value="PEROXIREDOXIN"/>
    <property type="match status" value="1"/>
</dbReference>
<comment type="caution">
    <text evidence="4">The sequence shown here is derived from an EMBL/GenBank/DDBJ whole genome shotgun (WGS) entry which is preliminary data.</text>
</comment>
<reference evidence="4 5" key="1">
    <citation type="submission" date="2013-09" db="EMBL/GenBank/DDBJ databases">
        <title>Corchorus capsularis genome sequencing.</title>
        <authorList>
            <person name="Alam M."/>
            <person name="Haque M.S."/>
            <person name="Islam M.S."/>
            <person name="Emdad E.M."/>
            <person name="Islam M.M."/>
            <person name="Ahmed B."/>
            <person name="Halim A."/>
            <person name="Hossen Q.M.M."/>
            <person name="Hossain M.Z."/>
            <person name="Ahmed R."/>
            <person name="Khan M.M."/>
            <person name="Islam R."/>
            <person name="Rashid M.M."/>
            <person name="Khan S.A."/>
            <person name="Rahman M.S."/>
            <person name="Alam M."/>
        </authorList>
    </citation>
    <scope>NUCLEOTIDE SEQUENCE [LARGE SCALE GENOMIC DNA]</scope>
    <source>
        <strain evidence="5">cv. CVL-1</strain>
        <tissue evidence="4">Whole seedling</tissue>
    </source>
</reference>
<dbReference type="OMA" id="MGKTHIR"/>
<evidence type="ECO:0000313" key="4">
    <source>
        <dbReference type="EMBL" id="OMO54044.1"/>
    </source>
</evidence>
<protein>
    <submittedName>
        <fullName evidence="4">Thioredoxin-like protein</fullName>
    </submittedName>
</protein>
<sequence length="69" mass="7574">MGKTHIRKTRMSKFFADSSAAQVKTLGLELDFSSRGFGIRSERFALLIDDLKVKVANIESGGQLKVSNA</sequence>
<dbReference type="STRING" id="210143.A0A1R3G7I4"/>
<keyword evidence="3" id="KW-0560">Oxidoreductase</keyword>
<evidence type="ECO:0000256" key="3">
    <source>
        <dbReference type="ARBA" id="ARBA00023002"/>
    </source>
</evidence>
<evidence type="ECO:0000313" key="5">
    <source>
        <dbReference type="Proteomes" id="UP000188268"/>
    </source>
</evidence>
<dbReference type="GO" id="GO:0034599">
    <property type="term" value="P:cellular response to oxidative stress"/>
    <property type="evidence" value="ECO:0007669"/>
    <property type="project" value="InterPro"/>
</dbReference>
<gene>
    <name evidence="4" type="ORF">CCACVL1_28105</name>
</gene>
<accession>A0A1R3G7I4</accession>
<dbReference type="GO" id="GO:0005737">
    <property type="term" value="C:cytoplasm"/>
    <property type="evidence" value="ECO:0007669"/>
    <property type="project" value="TreeGrafter"/>
</dbReference>
<evidence type="ECO:0000256" key="2">
    <source>
        <dbReference type="ARBA" id="ARBA00022862"/>
    </source>
</evidence>
<dbReference type="PANTHER" id="PTHR10430:SF32">
    <property type="entry name" value="GLUTAREDOXIN-DEPENDENT PEROXIREDOXIN"/>
    <property type="match status" value="1"/>
</dbReference>
<dbReference type="EMBL" id="AWWV01015043">
    <property type="protein sequence ID" value="OMO54044.1"/>
    <property type="molecule type" value="Genomic_DNA"/>
</dbReference>